<accession>A0A4Y2J370</accession>
<evidence type="ECO:0000313" key="1">
    <source>
        <dbReference type="EMBL" id="GBM84019.1"/>
    </source>
</evidence>
<dbReference type="EMBL" id="BGPR01003125">
    <property type="protein sequence ID" value="GBM84019.1"/>
    <property type="molecule type" value="Genomic_DNA"/>
</dbReference>
<organism evidence="1 2">
    <name type="scientific">Araneus ventricosus</name>
    <name type="common">Orbweaver spider</name>
    <name type="synonym">Epeira ventricosa</name>
    <dbReference type="NCBI Taxonomy" id="182803"/>
    <lineage>
        <taxon>Eukaryota</taxon>
        <taxon>Metazoa</taxon>
        <taxon>Ecdysozoa</taxon>
        <taxon>Arthropoda</taxon>
        <taxon>Chelicerata</taxon>
        <taxon>Arachnida</taxon>
        <taxon>Araneae</taxon>
        <taxon>Araneomorphae</taxon>
        <taxon>Entelegynae</taxon>
        <taxon>Araneoidea</taxon>
        <taxon>Araneidae</taxon>
        <taxon>Araneus</taxon>
    </lineage>
</organism>
<dbReference type="OrthoDB" id="6436149at2759"/>
<dbReference type="AlphaFoldDB" id="A0A4Y2J370"/>
<gene>
    <name evidence="1" type="ORF">AVEN_110149_1</name>
</gene>
<protein>
    <submittedName>
        <fullName evidence="1">Uncharacterized protein</fullName>
    </submittedName>
</protein>
<proteinExistence type="predicted"/>
<evidence type="ECO:0000313" key="2">
    <source>
        <dbReference type="Proteomes" id="UP000499080"/>
    </source>
</evidence>
<name>A0A4Y2J370_ARAVE</name>
<sequence length="181" mass="21292">MEEASCTTAYTLPGQDLLEEDLKQCENPHFTYETLVLRVVKRLLLKLHLPWSHVLDTVRQEPCLLDEKLHDKLRTIRNRRKQPVTSQLKKSAENLKIFCRFFLAGFGRVAFRGTVLGHDRFRVADMIKWASVLHNIADLSEEYYFFAVDELLGDDPKRYVDVLWYGPEDVQYHHVAEVRFL</sequence>
<comment type="caution">
    <text evidence="1">The sequence shown here is derived from an EMBL/GenBank/DDBJ whole genome shotgun (WGS) entry which is preliminary data.</text>
</comment>
<keyword evidence="2" id="KW-1185">Reference proteome</keyword>
<reference evidence="1 2" key="1">
    <citation type="journal article" date="2019" name="Sci. Rep.">
        <title>Orb-weaving spider Araneus ventricosus genome elucidates the spidroin gene catalogue.</title>
        <authorList>
            <person name="Kono N."/>
            <person name="Nakamura H."/>
            <person name="Ohtoshi R."/>
            <person name="Moran D.A.P."/>
            <person name="Shinohara A."/>
            <person name="Yoshida Y."/>
            <person name="Fujiwara M."/>
            <person name="Mori M."/>
            <person name="Tomita M."/>
            <person name="Arakawa K."/>
        </authorList>
    </citation>
    <scope>NUCLEOTIDE SEQUENCE [LARGE SCALE GENOMIC DNA]</scope>
</reference>
<dbReference type="Proteomes" id="UP000499080">
    <property type="component" value="Unassembled WGS sequence"/>
</dbReference>